<reference evidence="2" key="1">
    <citation type="submission" date="2020-10" db="EMBL/GenBank/DDBJ databases">
        <authorList>
            <person name="Castelo-Branco R."/>
            <person name="Eusebio N."/>
            <person name="Adriana R."/>
            <person name="Vieira A."/>
            <person name="Brugerolle De Fraissinette N."/>
            <person name="Rezende De Castro R."/>
            <person name="Schneider M.P."/>
            <person name="Vasconcelos V."/>
            <person name="Leao P.N."/>
        </authorList>
    </citation>
    <scope>NUCLEOTIDE SEQUENCE</scope>
    <source>
        <strain evidence="2">LEGE 07310</strain>
    </source>
</reference>
<comment type="caution">
    <text evidence="2">The sequence shown here is derived from an EMBL/GenBank/DDBJ whole genome shotgun (WGS) entry which is preliminary data.</text>
</comment>
<sequence length="346" mass="38055">MRKMTIGALAATTLLATAAIAQAGGWENFKLRYFSLTQIFHDQSRELGDLRQQNVVPEDNSRIDLDQLLNGGPPKDGIPSIDDPQFDAAEATPFQAEETVIGVVINGEAKAYPFNVMNWHEIVNDSVGGVPITVSYCPLCDTIVAFERGETTFGVSGKLYQSCLVMYDRADDTLYAQPWATGVVGPKVNQILDRVPAVKTSLGEWLAQYPDSQILSTRTGYSRDYQGYPYGTYYTNDQILFPVRNQEQRERHPKAIVSYVWEANDQTPHNQFSGDSHSFAHEALAQIGSQEVQLAGQTILARWDPALSTVVVEAADGTVVPSTTAFAFVYPAFFTGDEGLGRADEP</sequence>
<evidence type="ECO:0000313" key="3">
    <source>
        <dbReference type="Proteomes" id="UP000636505"/>
    </source>
</evidence>
<dbReference type="AlphaFoldDB" id="A0A8J7DQ09"/>
<organism evidence="2 3">
    <name type="scientific">Vasconcelosia minhoensis LEGE 07310</name>
    <dbReference type="NCBI Taxonomy" id="915328"/>
    <lineage>
        <taxon>Bacteria</taxon>
        <taxon>Bacillati</taxon>
        <taxon>Cyanobacteriota</taxon>
        <taxon>Cyanophyceae</taxon>
        <taxon>Nodosilineales</taxon>
        <taxon>Cymatolegaceae</taxon>
        <taxon>Vasconcelosia</taxon>
        <taxon>Vasconcelosia minhoensis</taxon>
    </lineage>
</organism>
<gene>
    <name evidence="2" type="ORF">IQ241_00075</name>
</gene>
<evidence type="ECO:0000256" key="1">
    <source>
        <dbReference type="SAM" id="SignalP"/>
    </source>
</evidence>
<protein>
    <submittedName>
        <fullName evidence="2">DUF3179 domain-containing protein</fullName>
    </submittedName>
</protein>
<dbReference type="Proteomes" id="UP000636505">
    <property type="component" value="Unassembled WGS sequence"/>
</dbReference>
<evidence type="ECO:0000313" key="2">
    <source>
        <dbReference type="EMBL" id="MBE9075709.1"/>
    </source>
</evidence>
<name>A0A8J7DQ09_9CYAN</name>
<keyword evidence="3" id="KW-1185">Reference proteome</keyword>
<dbReference type="Pfam" id="PF11376">
    <property type="entry name" value="DUF3179"/>
    <property type="match status" value="1"/>
</dbReference>
<keyword evidence="1" id="KW-0732">Signal</keyword>
<accession>A0A8J7DQ09</accession>
<feature type="signal peptide" evidence="1">
    <location>
        <begin position="1"/>
        <end position="23"/>
    </location>
</feature>
<proteinExistence type="predicted"/>
<feature type="chain" id="PRO_5035206737" evidence="1">
    <location>
        <begin position="24"/>
        <end position="346"/>
    </location>
</feature>
<dbReference type="InterPro" id="IPR021516">
    <property type="entry name" value="DUF3179"/>
</dbReference>
<dbReference type="EMBL" id="JADEXG010000001">
    <property type="protein sequence ID" value="MBE9075709.1"/>
    <property type="molecule type" value="Genomic_DNA"/>
</dbReference>